<feature type="chain" id="PRO_5043551107" description="Lipoprotein" evidence="1">
    <location>
        <begin position="28"/>
        <end position="145"/>
    </location>
</feature>
<evidence type="ECO:0000256" key="1">
    <source>
        <dbReference type="SAM" id="SignalP"/>
    </source>
</evidence>
<evidence type="ECO:0000313" key="3">
    <source>
        <dbReference type="Proteomes" id="UP001050975"/>
    </source>
</evidence>
<gene>
    <name evidence="2" type="ORF">MiSe_17670</name>
</gene>
<name>A0AAV3WFX0_9CYAN</name>
<organism evidence="2 3">
    <name type="scientific">Microseira wollei NIES-4236</name>
    <dbReference type="NCBI Taxonomy" id="2530354"/>
    <lineage>
        <taxon>Bacteria</taxon>
        <taxon>Bacillati</taxon>
        <taxon>Cyanobacteriota</taxon>
        <taxon>Cyanophyceae</taxon>
        <taxon>Oscillatoriophycideae</taxon>
        <taxon>Aerosakkonematales</taxon>
        <taxon>Aerosakkonemataceae</taxon>
        <taxon>Microseira</taxon>
    </lineage>
</organism>
<protein>
    <recommendedName>
        <fullName evidence="4">Lipoprotein</fullName>
    </recommendedName>
</protein>
<keyword evidence="3" id="KW-1185">Reference proteome</keyword>
<comment type="caution">
    <text evidence="2">The sequence shown here is derived from an EMBL/GenBank/DDBJ whole genome shotgun (WGS) entry which is preliminary data.</text>
</comment>
<reference evidence="2" key="1">
    <citation type="submission" date="2019-10" db="EMBL/GenBank/DDBJ databases">
        <title>Draft genome sequece of Microseira wollei NIES-4236.</title>
        <authorList>
            <person name="Yamaguchi H."/>
            <person name="Suzuki S."/>
            <person name="Kawachi M."/>
        </authorList>
    </citation>
    <scope>NUCLEOTIDE SEQUENCE</scope>
    <source>
        <strain evidence="2">NIES-4236</strain>
    </source>
</reference>
<dbReference type="Proteomes" id="UP001050975">
    <property type="component" value="Unassembled WGS sequence"/>
</dbReference>
<dbReference type="AlphaFoldDB" id="A0AAV3WFX0"/>
<dbReference type="RefSeq" id="WP_226577758.1">
    <property type="nucleotide sequence ID" value="NZ_BLAY01000021.1"/>
</dbReference>
<feature type="signal peptide" evidence="1">
    <location>
        <begin position="1"/>
        <end position="27"/>
    </location>
</feature>
<accession>A0AAV3WFX0</accession>
<keyword evidence="1" id="KW-0732">Signal</keyword>
<proteinExistence type="predicted"/>
<sequence length="145" mass="15991">MNFLKQSRQFLTALVLILVLTITTACAGPSVATQRPQVPSVGQISTQLQRGNTSAGQKYGDWVVQTAKGLVKDAYVRDNNKLGVVIAPQVKPTEVRDLARSLVQGFHNNFPNQDVSVLVYDPDKHLILTAQYDHQSNQVQYQANS</sequence>
<dbReference type="PROSITE" id="PS51257">
    <property type="entry name" value="PROKAR_LIPOPROTEIN"/>
    <property type="match status" value="1"/>
</dbReference>
<evidence type="ECO:0008006" key="4">
    <source>
        <dbReference type="Google" id="ProtNLM"/>
    </source>
</evidence>
<evidence type="ECO:0000313" key="2">
    <source>
        <dbReference type="EMBL" id="GET37014.1"/>
    </source>
</evidence>
<dbReference type="EMBL" id="BLAY01000021">
    <property type="protein sequence ID" value="GET37014.1"/>
    <property type="molecule type" value="Genomic_DNA"/>
</dbReference>